<dbReference type="InterPro" id="IPR010982">
    <property type="entry name" value="Lambda_DNA-bd_dom_sf"/>
</dbReference>
<dbReference type="PANTHER" id="PTHR30146">
    <property type="entry name" value="LACI-RELATED TRANSCRIPTIONAL REPRESSOR"/>
    <property type="match status" value="1"/>
</dbReference>
<dbReference type="CDD" id="cd01392">
    <property type="entry name" value="HTH_LacI"/>
    <property type="match status" value="1"/>
</dbReference>
<evidence type="ECO:0000256" key="1">
    <source>
        <dbReference type="ARBA" id="ARBA00023015"/>
    </source>
</evidence>
<dbReference type="Proteomes" id="UP001164020">
    <property type="component" value="Chromosome"/>
</dbReference>
<evidence type="ECO:0000313" key="7">
    <source>
        <dbReference type="Proteomes" id="UP001164020"/>
    </source>
</evidence>
<feature type="region of interest" description="Disordered" evidence="4">
    <location>
        <begin position="338"/>
        <end position="364"/>
    </location>
</feature>
<protein>
    <submittedName>
        <fullName evidence="6">Substrate-binding domain-containing protein</fullName>
    </submittedName>
</protein>
<organism evidence="6 7">
    <name type="scientific">Jiella pelagia</name>
    <dbReference type="NCBI Taxonomy" id="2986949"/>
    <lineage>
        <taxon>Bacteria</taxon>
        <taxon>Pseudomonadati</taxon>
        <taxon>Pseudomonadota</taxon>
        <taxon>Alphaproteobacteria</taxon>
        <taxon>Hyphomicrobiales</taxon>
        <taxon>Aurantimonadaceae</taxon>
        <taxon>Jiella</taxon>
    </lineage>
</organism>
<dbReference type="InterPro" id="IPR025997">
    <property type="entry name" value="SBP_2_dom"/>
</dbReference>
<evidence type="ECO:0000256" key="3">
    <source>
        <dbReference type="ARBA" id="ARBA00023163"/>
    </source>
</evidence>
<dbReference type="Pfam" id="PF00356">
    <property type="entry name" value="LacI"/>
    <property type="match status" value="1"/>
</dbReference>
<dbReference type="InterPro" id="IPR028082">
    <property type="entry name" value="Peripla_BP_I"/>
</dbReference>
<accession>A0ABY7C5R0</accession>
<reference evidence="6" key="1">
    <citation type="submission" date="2022-12" db="EMBL/GenBank/DDBJ databases">
        <title>Jiella pelagia sp. nov., isolated from phosphonate enriched culture of Northwest Pacific surface seawater.</title>
        <authorList>
            <person name="Shin D.Y."/>
            <person name="Hwang C.Y."/>
        </authorList>
    </citation>
    <scope>NUCLEOTIDE SEQUENCE</scope>
    <source>
        <strain evidence="6">HL-NP1</strain>
    </source>
</reference>
<dbReference type="InterPro" id="IPR000843">
    <property type="entry name" value="HTH_LacI"/>
</dbReference>
<keyword evidence="2" id="KW-0238">DNA-binding</keyword>
<keyword evidence="3" id="KW-0804">Transcription</keyword>
<evidence type="ECO:0000259" key="5">
    <source>
        <dbReference type="PROSITE" id="PS50932"/>
    </source>
</evidence>
<name>A0ABY7C5R0_9HYPH</name>
<keyword evidence="7" id="KW-1185">Reference proteome</keyword>
<dbReference type="RefSeq" id="WP_268881611.1">
    <property type="nucleotide sequence ID" value="NZ_CP114029.1"/>
</dbReference>
<dbReference type="Gene3D" id="1.10.260.40">
    <property type="entry name" value="lambda repressor-like DNA-binding domains"/>
    <property type="match status" value="1"/>
</dbReference>
<dbReference type="SMART" id="SM00354">
    <property type="entry name" value="HTH_LACI"/>
    <property type="match status" value="1"/>
</dbReference>
<feature type="domain" description="HTH lacI-type" evidence="5">
    <location>
        <begin position="10"/>
        <end position="67"/>
    </location>
</feature>
<sequence length="364" mass="38888">MARKPTGRRSTIYDIATAAETSASTVSLVLNGSWERYRIKKETAERILNTAKAKGYNTNLQARGLRLSRSSLVGMIIPHYRNRFFAGLAECFEAEARARGLTPIVVSTQRDAKTERSVVETMIAQQVECLIIAGVDDPDPLNVLCERATILCVNLDLPGEGAASVVTDNRAGAIELTTRLVSLVNGAGGDPARIRFVGGRQGEFATEERVAGFLAGLEQAGISAPKAEIERCGYRPGAARQAFERIAGEGPFPPGVFVNSITALEGFTAFLGSHRLAPPPVIACFDWDPFAAALPLPVIMLRQNVEALIAQSFAVVDSGVSERGRRIVVPPTLAVSPAVEADGEEAPSPPPGTNRKARKVDRDG</sequence>
<dbReference type="PANTHER" id="PTHR30146:SF147">
    <property type="entry name" value="HTH-TYPE TRANSCRIPTIONAL REGULATOR DEGA"/>
    <property type="match status" value="1"/>
</dbReference>
<dbReference type="EMBL" id="CP114029">
    <property type="protein sequence ID" value="WAP69170.1"/>
    <property type="molecule type" value="Genomic_DNA"/>
</dbReference>
<feature type="compositionally biased region" description="Basic residues" evidence="4">
    <location>
        <begin position="355"/>
        <end position="364"/>
    </location>
</feature>
<dbReference type="SUPFAM" id="SSF47413">
    <property type="entry name" value="lambda repressor-like DNA-binding domains"/>
    <property type="match status" value="1"/>
</dbReference>
<evidence type="ECO:0000256" key="4">
    <source>
        <dbReference type="SAM" id="MobiDB-lite"/>
    </source>
</evidence>
<keyword evidence="1" id="KW-0805">Transcription regulation</keyword>
<dbReference type="Gene3D" id="3.40.50.2300">
    <property type="match status" value="2"/>
</dbReference>
<dbReference type="PROSITE" id="PS50932">
    <property type="entry name" value="HTH_LACI_2"/>
    <property type="match status" value="1"/>
</dbReference>
<dbReference type="Pfam" id="PF13407">
    <property type="entry name" value="Peripla_BP_4"/>
    <property type="match status" value="1"/>
</dbReference>
<evidence type="ECO:0000256" key="2">
    <source>
        <dbReference type="ARBA" id="ARBA00023125"/>
    </source>
</evidence>
<gene>
    <name evidence="6" type="ORF">OH818_02280</name>
</gene>
<dbReference type="SUPFAM" id="SSF53822">
    <property type="entry name" value="Periplasmic binding protein-like I"/>
    <property type="match status" value="1"/>
</dbReference>
<proteinExistence type="predicted"/>
<evidence type="ECO:0000313" key="6">
    <source>
        <dbReference type="EMBL" id="WAP69170.1"/>
    </source>
</evidence>